<reference evidence="3 4" key="1">
    <citation type="submission" date="2020-04" db="EMBL/GenBank/DDBJ databases">
        <title>Plant Genome Project.</title>
        <authorList>
            <person name="Zhang R.-G."/>
        </authorList>
    </citation>
    <scope>NUCLEOTIDE SEQUENCE [LARGE SCALE GENOMIC DNA]</scope>
    <source>
        <strain evidence="3">YNK0</strain>
        <tissue evidence="3">Leaf</tissue>
    </source>
</reference>
<keyword evidence="2" id="KW-1133">Transmembrane helix</keyword>
<dbReference type="OrthoDB" id="47059at2759"/>
<keyword evidence="2" id="KW-0812">Transmembrane</keyword>
<evidence type="ECO:0000256" key="1">
    <source>
        <dbReference type="ARBA" id="ARBA00022801"/>
    </source>
</evidence>
<dbReference type="InterPro" id="IPR036881">
    <property type="entry name" value="Glyco_hydro_3_C_sf"/>
</dbReference>
<evidence type="ECO:0000313" key="3">
    <source>
        <dbReference type="EMBL" id="KAF8392683.1"/>
    </source>
</evidence>
<evidence type="ECO:0000313" key="4">
    <source>
        <dbReference type="Proteomes" id="UP000655225"/>
    </source>
</evidence>
<dbReference type="Gene3D" id="3.40.50.1700">
    <property type="entry name" value="Glycoside hydrolase family 3 C-terminal domain"/>
    <property type="match status" value="1"/>
</dbReference>
<proteinExistence type="predicted"/>
<dbReference type="GO" id="GO:0031222">
    <property type="term" value="P:arabinan catabolic process"/>
    <property type="evidence" value="ECO:0007669"/>
    <property type="project" value="TreeGrafter"/>
</dbReference>
<dbReference type="GO" id="GO:0046556">
    <property type="term" value="F:alpha-L-arabinofuranosidase activity"/>
    <property type="evidence" value="ECO:0007669"/>
    <property type="project" value="TreeGrafter"/>
</dbReference>
<organism evidence="3 4">
    <name type="scientific">Tetracentron sinense</name>
    <name type="common">Spur-leaf</name>
    <dbReference type="NCBI Taxonomy" id="13715"/>
    <lineage>
        <taxon>Eukaryota</taxon>
        <taxon>Viridiplantae</taxon>
        <taxon>Streptophyta</taxon>
        <taxon>Embryophyta</taxon>
        <taxon>Tracheophyta</taxon>
        <taxon>Spermatophyta</taxon>
        <taxon>Magnoliopsida</taxon>
        <taxon>Trochodendrales</taxon>
        <taxon>Trochodendraceae</taxon>
        <taxon>Tetracentron</taxon>
    </lineage>
</organism>
<dbReference type="SUPFAM" id="SSF52279">
    <property type="entry name" value="Beta-D-glucan exohydrolase, C-terminal domain"/>
    <property type="match status" value="1"/>
</dbReference>
<feature type="transmembrane region" description="Helical" evidence="2">
    <location>
        <begin position="147"/>
        <end position="169"/>
    </location>
</feature>
<dbReference type="InterPro" id="IPR044993">
    <property type="entry name" value="BXL"/>
</dbReference>
<sequence>MARKIKLSFLHSTSPHYVSYVTLAMAKTALIGEYISPLDAFLTIGNVTYEIGCGGVLWKNESLTFPATQAANNPDATILFVGLDLLSVKAESLNRVHLLLPEYRTQLVNQLVVVVAKGLIILVIMSACGVDISFAESNPSIKVKHVGLRYLLLRVTLISKSSFGLNILVRKVVTALPTLLLENTSKCFISFLASPSEFPSRVPDSSLFHVDSFKEKSDDVLFTGIEIERPVVEVTGLALLPTLMGS</sequence>
<keyword evidence="2" id="KW-0472">Membrane</keyword>
<feature type="transmembrane region" description="Helical" evidence="2">
    <location>
        <begin position="111"/>
        <end position="135"/>
    </location>
</feature>
<protein>
    <submittedName>
        <fullName evidence="3">Uncharacterized protein</fullName>
    </submittedName>
</protein>
<keyword evidence="1" id="KW-0378">Hydrolase</keyword>
<accession>A0A835D6V7</accession>
<dbReference type="AlphaFoldDB" id="A0A835D6V7"/>
<keyword evidence="4" id="KW-1185">Reference proteome</keyword>
<evidence type="ECO:0000256" key="2">
    <source>
        <dbReference type="SAM" id="Phobius"/>
    </source>
</evidence>
<dbReference type="PANTHER" id="PTHR42721">
    <property type="entry name" value="SUGAR HYDROLASE-RELATED"/>
    <property type="match status" value="1"/>
</dbReference>
<dbReference type="Proteomes" id="UP000655225">
    <property type="component" value="Unassembled WGS sequence"/>
</dbReference>
<gene>
    <name evidence="3" type="ORF">HHK36_023032</name>
</gene>
<dbReference type="EMBL" id="JABCRI010000016">
    <property type="protein sequence ID" value="KAF8392683.1"/>
    <property type="molecule type" value="Genomic_DNA"/>
</dbReference>
<dbReference type="GO" id="GO:0045493">
    <property type="term" value="P:xylan catabolic process"/>
    <property type="evidence" value="ECO:0007669"/>
    <property type="project" value="InterPro"/>
</dbReference>
<dbReference type="GO" id="GO:0009044">
    <property type="term" value="F:xylan 1,4-beta-xylosidase activity"/>
    <property type="evidence" value="ECO:0007669"/>
    <property type="project" value="InterPro"/>
</dbReference>
<name>A0A835D6V7_TETSI</name>
<comment type="caution">
    <text evidence="3">The sequence shown here is derived from an EMBL/GenBank/DDBJ whole genome shotgun (WGS) entry which is preliminary data.</text>
</comment>
<dbReference type="PANTHER" id="PTHR42721:SF11">
    <property type="entry name" value="BETA-D-XYLOSIDASE 5-RELATED"/>
    <property type="match status" value="1"/>
</dbReference>